<evidence type="ECO:0000256" key="1">
    <source>
        <dbReference type="SAM" id="MobiDB-lite"/>
    </source>
</evidence>
<proteinExistence type="predicted"/>
<keyword evidence="4" id="KW-1185">Reference proteome</keyword>
<dbReference type="Proteomes" id="UP001473302">
    <property type="component" value="Unassembled WGS sequence"/>
</dbReference>
<comment type="caution">
    <text evidence="3">The sequence shown here is derived from an EMBL/GenBank/DDBJ whole genome shotgun (WGS) entry which is preliminary data.</text>
</comment>
<feature type="compositionally biased region" description="Basic residues" evidence="1">
    <location>
        <begin position="332"/>
        <end position="342"/>
    </location>
</feature>
<evidence type="ECO:0000259" key="2">
    <source>
        <dbReference type="Pfam" id="PF25482"/>
    </source>
</evidence>
<dbReference type="InterPro" id="IPR057227">
    <property type="entry name" value="DUF7905"/>
</dbReference>
<organism evidence="3 4">
    <name type="scientific">Mucor flavus</name>
    <dbReference type="NCBI Taxonomy" id="439312"/>
    <lineage>
        <taxon>Eukaryota</taxon>
        <taxon>Fungi</taxon>
        <taxon>Fungi incertae sedis</taxon>
        <taxon>Mucoromycota</taxon>
        <taxon>Mucoromycotina</taxon>
        <taxon>Mucoromycetes</taxon>
        <taxon>Mucorales</taxon>
        <taxon>Mucorineae</taxon>
        <taxon>Mucoraceae</taxon>
        <taxon>Mucor</taxon>
    </lineage>
</organism>
<evidence type="ECO:0000313" key="4">
    <source>
        <dbReference type="Proteomes" id="UP001473302"/>
    </source>
</evidence>
<feature type="domain" description="DUF7905" evidence="2">
    <location>
        <begin position="383"/>
        <end position="661"/>
    </location>
</feature>
<reference evidence="3 4" key="1">
    <citation type="submission" date="2024-04" db="EMBL/GenBank/DDBJ databases">
        <title>genome sequences of Mucor flavus KT1a and Helicostylum pulchrum KT1b strains isolated from the surface of a dry-aged beef.</title>
        <authorList>
            <person name="Toyotome T."/>
            <person name="Hosono M."/>
            <person name="Torimaru M."/>
            <person name="Fukuda K."/>
            <person name="Mikami N."/>
        </authorList>
    </citation>
    <scope>NUCLEOTIDE SEQUENCE [LARGE SCALE GENOMIC DNA]</scope>
    <source>
        <strain evidence="3 4">KT1a</strain>
    </source>
</reference>
<sequence length="692" mass="79685">MIDKLCMIGTFEDISYFEEIVSPVPLDIVNVIGRPLGLDPLKFDEDEFIVKPPKLDEEQFVIVEFHISPMIAKPSDLLIGPPQFNMQLAEYIDIIPELTNTVCTLKDRCIIITGEESSVNDAFSRFNVIQNAYIAHLYTSVSLCIHNPNSTGHYDLCFCELDSYFHRSYVQEQIRPKHKQLNIHIMLPVFMNPLTKEYEKPKDYIQTNVPRQREHYSMIEQRDYERKKLKSKELNDAFSSCNIKPSEMSLYAATPTTTMKAERSTTRIQANDFKHVIPERTVSDYEDSGNELESISSFSSSPPSVYQYEVIQVPENNSQNFPTLPSSPSPRKSARSSGRRSNKTYSPTISNEKTRVNRVIRIIPLKSSYITLSLPNTPPLSLVERVKQHNYYTIKKSLRDGLNALRGFKGEINFSAKVLWTNISPQTKSQVWNFEDVNDITVKELGVKHVFSDITTTSTSMFERITSENIFPYKPFKQIAIYEFYCSARNQPALPYRDVVVHMNQGIIDVRKVVLREKKTTAINWVSLDRKFDFQISISTKVLTRCDVKPYTTFIKKISICPISLLMTFEEIPNFLRVKYILLKNTAKYKIIYPFIVEVTQVENIPFTLVPNSNKLKTSPGTGNVWYDFEVRNTENDQSFEVNKALEVGKEANWTADEILKLTEGDSNMADTITQYVTTLLLFIEKIEREIT</sequence>
<gene>
    <name evidence="3" type="ORF">MFLAVUS_006024</name>
</gene>
<protein>
    <recommendedName>
        <fullName evidence="2">DUF7905 domain-containing protein</fullName>
    </recommendedName>
</protein>
<evidence type="ECO:0000313" key="3">
    <source>
        <dbReference type="EMBL" id="GAA5812567.1"/>
    </source>
</evidence>
<accession>A0ABP9Z0D8</accession>
<feature type="region of interest" description="Disordered" evidence="1">
    <location>
        <begin position="317"/>
        <end position="350"/>
    </location>
</feature>
<dbReference type="Pfam" id="PF25482">
    <property type="entry name" value="DUF7905"/>
    <property type="match status" value="1"/>
</dbReference>
<name>A0ABP9Z0D8_9FUNG</name>
<dbReference type="EMBL" id="BAABUK010000013">
    <property type="protein sequence ID" value="GAA5812567.1"/>
    <property type="molecule type" value="Genomic_DNA"/>
</dbReference>